<keyword evidence="4" id="KW-1185">Reference proteome</keyword>
<dbReference type="Gene3D" id="1.10.443.10">
    <property type="entry name" value="Intergrase catalytic core"/>
    <property type="match status" value="1"/>
</dbReference>
<evidence type="ECO:0000313" key="3">
    <source>
        <dbReference type="EMBL" id="MDO1538037.1"/>
    </source>
</evidence>
<reference evidence="3" key="1">
    <citation type="submission" date="2023-06" db="EMBL/GenBank/DDBJ databases">
        <authorList>
            <person name="Jiang Y."/>
            <person name="Liu Q."/>
        </authorList>
    </citation>
    <scope>NUCLEOTIDE SEQUENCE</scope>
    <source>
        <strain evidence="3">CGMCC 1.12090</strain>
    </source>
</reference>
<comment type="caution">
    <text evidence="3">The sequence shown here is derived from an EMBL/GenBank/DDBJ whole genome shotgun (WGS) entry which is preliminary data.</text>
</comment>
<accession>A0ABT8SIP5</accession>
<dbReference type="Proteomes" id="UP001169027">
    <property type="component" value="Unassembled WGS sequence"/>
</dbReference>
<feature type="domain" description="Tyr recombinase" evidence="2">
    <location>
        <begin position="36"/>
        <end position="229"/>
    </location>
</feature>
<dbReference type="InterPro" id="IPR013762">
    <property type="entry name" value="Integrase-like_cat_sf"/>
</dbReference>
<evidence type="ECO:0000313" key="4">
    <source>
        <dbReference type="Proteomes" id="UP001169027"/>
    </source>
</evidence>
<organism evidence="3 4">
    <name type="scientific">Variovorax ginsengisoli</name>
    <dbReference type="NCBI Taxonomy" id="363844"/>
    <lineage>
        <taxon>Bacteria</taxon>
        <taxon>Pseudomonadati</taxon>
        <taxon>Pseudomonadota</taxon>
        <taxon>Betaproteobacteria</taxon>
        <taxon>Burkholderiales</taxon>
        <taxon>Comamonadaceae</taxon>
        <taxon>Variovorax</taxon>
    </lineage>
</organism>
<protein>
    <submittedName>
        <fullName evidence="3">Site-specific integrase</fullName>
    </submittedName>
</protein>
<name>A0ABT8SIP5_9BURK</name>
<gene>
    <name evidence="3" type="ORF">Q2T77_38020</name>
</gene>
<dbReference type="RefSeq" id="WP_301816445.1">
    <property type="nucleotide sequence ID" value="NZ_JAUJZH010000059.1"/>
</dbReference>
<dbReference type="InterPro" id="IPR002104">
    <property type="entry name" value="Integrase_catalytic"/>
</dbReference>
<dbReference type="Pfam" id="PF00589">
    <property type="entry name" value="Phage_integrase"/>
    <property type="match status" value="1"/>
</dbReference>
<sequence length="240" mass="26008">MAHHLAKQPNPCTDSAVKALPSKTRKAYAKRNATPHKQRALTKEPLEAVLETCDDSLKGKRDRALLPFAWSSGDRRRSVVSEAVFENLRRVDEGGCLYTLANFKPNHSGKVKPEDVKPVVGTAAHAMEAWLKASRITSGPLFRRIDKAGRPGEDALTDTAIRDIVKTRCSLAGVGEDFSAHSLRSGFVTEAGRQNMALQETMAATGHRSMDVVTGYFRAGAAQASAVARMMDAGKPPPKD</sequence>
<proteinExistence type="predicted"/>
<dbReference type="EMBL" id="JAUKVY010000059">
    <property type="protein sequence ID" value="MDO1538037.1"/>
    <property type="molecule type" value="Genomic_DNA"/>
</dbReference>
<dbReference type="SUPFAM" id="SSF56349">
    <property type="entry name" value="DNA breaking-rejoining enzymes"/>
    <property type="match status" value="1"/>
</dbReference>
<dbReference type="PROSITE" id="PS51898">
    <property type="entry name" value="TYR_RECOMBINASE"/>
    <property type="match status" value="1"/>
</dbReference>
<keyword evidence="1" id="KW-0233">DNA recombination</keyword>
<dbReference type="InterPro" id="IPR011010">
    <property type="entry name" value="DNA_brk_join_enz"/>
</dbReference>
<evidence type="ECO:0000256" key="1">
    <source>
        <dbReference type="ARBA" id="ARBA00023172"/>
    </source>
</evidence>
<evidence type="ECO:0000259" key="2">
    <source>
        <dbReference type="PROSITE" id="PS51898"/>
    </source>
</evidence>
<dbReference type="CDD" id="cd00799">
    <property type="entry name" value="INT_Cre_C"/>
    <property type="match status" value="1"/>
</dbReference>